<proteinExistence type="predicted"/>
<dbReference type="GO" id="GO:0006412">
    <property type="term" value="P:translation"/>
    <property type="evidence" value="ECO:0007669"/>
    <property type="project" value="InterPro"/>
</dbReference>
<evidence type="ECO:0000313" key="5">
    <source>
        <dbReference type="Proteomes" id="UP000011080"/>
    </source>
</evidence>
<protein>
    <submittedName>
        <fullName evidence="4">40S ribosomal protein SA</fullName>
    </submittedName>
</protein>
<gene>
    <name evidence="4" type="ORF">M91_18631</name>
</gene>
<keyword evidence="1 4" id="KW-0689">Ribosomal protein</keyword>
<dbReference type="Gene3D" id="3.40.50.10490">
    <property type="entry name" value="Glucose-6-phosphate isomerase like protein, domain 1"/>
    <property type="match status" value="1"/>
</dbReference>
<name>L8J0Z4_9CETA</name>
<dbReference type="EMBL" id="JH880488">
    <property type="protein sequence ID" value="ELR61122.1"/>
    <property type="molecule type" value="Genomic_DNA"/>
</dbReference>
<dbReference type="GO" id="GO:0015935">
    <property type="term" value="C:small ribosomal subunit"/>
    <property type="evidence" value="ECO:0007669"/>
    <property type="project" value="InterPro"/>
</dbReference>
<accession>L8J0Z4</accession>
<evidence type="ECO:0000256" key="3">
    <source>
        <dbReference type="SAM" id="MobiDB-lite"/>
    </source>
</evidence>
<dbReference type="InterPro" id="IPR023591">
    <property type="entry name" value="Ribosomal_uS2_flav_dom_sf"/>
</dbReference>
<evidence type="ECO:0000313" key="4">
    <source>
        <dbReference type="EMBL" id="ELR61122.1"/>
    </source>
</evidence>
<feature type="compositionally biased region" description="Polar residues" evidence="3">
    <location>
        <begin position="95"/>
        <end position="114"/>
    </location>
</feature>
<dbReference type="InterPro" id="IPR005707">
    <property type="entry name" value="Ribosomal_uS2_euk/arc"/>
</dbReference>
<dbReference type="PANTHER" id="PTHR11489">
    <property type="entry name" value="40S RIBOSOMAL PROTEIN SA"/>
    <property type="match status" value="1"/>
</dbReference>
<organism evidence="4 5">
    <name type="scientific">Bos mutus</name>
    <name type="common">wild yak</name>
    <dbReference type="NCBI Taxonomy" id="72004"/>
    <lineage>
        <taxon>Eukaryota</taxon>
        <taxon>Metazoa</taxon>
        <taxon>Chordata</taxon>
        <taxon>Craniata</taxon>
        <taxon>Vertebrata</taxon>
        <taxon>Euteleostomi</taxon>
        <taxon>Mammalia</taxon>
        <taxon>Eutheria</taxon>
        <taxon>Laurasiatheria</taxon>
        <taxon>Artiodactyla</taxon>
        <taxon>Ruminantia</taxon>
        <taxon>Pecora</taxon>
        <taxon>Bovidae</taxon>
        <taxon>Bovinae</taxon>
        <taxon>Bos</taxon>
    </lineage>
</organism>
<evidence type="ECO:0000256" key="1">
    <source>
        <dbReference type="ARBA" id="ARBA00022980"/>
    </source>
</evidence>
<evidence type="ECO:0000256" key="2">
    <source>
        <dbReference type="ARBA" id="ARBA00023274"/>
    </source>
</evidence>
<feature type="region of interest" description="Disordered" evidence="3">
    <location>
        <begin position="95"/>
        <end position="117"/>
    </location>
</feature>
<dbReference type="Proteomes" id="UP000011080">
    <property type="component" value="Unassembled WGS sequence"/>
</dbReference>
<dbReference type="GO" id="GO:0003735">
    <property type="term" value="F:structural constituent of ribosome"/>
    <property type="evidence" value="ECO:0007669"/>
    <property type="project" value="InterPro"/>
</dbReference>
<dbReference type="AlphaFoldDB" id="L8J0Z4"/>
<sequence>MEEHELCCMKKQSYVGKPKQLNKNELEPGVLKSTRPSASARGGIRAFLLTWPPDWLPSKQSIYIINLKRTWEKLLLAARAIVAIENPADVSVISSRNTGQKATGDLSGSTNSQPGGPAFYPTPARTCSHLPTCTAGAPHPGGLRALHAEAWVCGRDRCSYQGLDELQEESMRSAAEPAAGPQAAVGCISKWPPFKLNIIATVRIEPWLFEKEIIMRSEGQ</sequence>
<keyword evidence="2" id="KW-0687">Ribonucleoprotein</keyword>
<dbReference type="SUPFAM" id="SSF52313">
    <property type="entry name" value="Ribosomal protein S2"/>
    <property type="match status" value="1"/>
</dbReference>
<reference evidence="4 5" key="1">
    <citation type="journal article" date="2012" name="Nat. Genet.">
        <title>The yak genome and adaptation to life at high altitude.</title>
        <authorList>
            <person name="Qiu Q."/>
            <person name="Zhang G."/>
            <person name="Ma T."/>
            <person name="Qian W."/>
            <person name="Wang J."/>
            <person name="Ye Z."/>
            <person name="Cao C."/>
            <person name="Hu Q."/>
            <person name="Kim J."/>
            <person name="Larkin D.M."/>
            <person name="Auvil L."/>
            <person name="Capitanu B."/>
            <person name="Ma J."/>
            <person name="Lewin H.A."/>
            <person name="Qian X."/>
            <person name="Lang Y."/>
            <person name="Zhou R."/>
            <person name="Wang L."/>
            <person name="Wang K."/>
            <person name="Xia J."/>
            <person name="Liao S."/>
            <person name="Pan S."/>
            <person name="Lu X."/>
            <person name="Hou H."/>
            <person name="Wang Y."/>
            <person name="Zang X."/>
            <person name="Yin Y."/>
            <person name="Ma H."/>
            <person name="Zhang J."/>
            <person name="Wang Z."/>
            <person name="Zhang Y."/>
            <person name="Zhang D."/>
            <person name="Yonezawa T."/>
            <person name="Hasegawa M."/>
            <person name="Zhong Y."/>
            <person name="Liu W."/>
            <person name="Zhang Y."/>
            <person name="Huang Z."/>
            <person name="Zhang S."/>
            <person name="Long R."/>
            <person name="Yang H."/>
            <person name="Wang J."/>
            <person name="Lenstra J.A."/>
            <person name="Cooper D.N."/>
            <person name="Wu Y."/>
            <person name="Wang J."/>
            <person name="Shi P."/>
            <person name="Wang J."/>
            <person name="Liu J."/>
        </authorList>
    </citation>
    <scope>NUCLEOTIDE SEQUENCE [LARGE SCALE GENOMIC DNA]</scope>
    <source>
        <strain evidence="5">yakQH1</strain>
    </source>
</reference>